<evidence type="ECO:0000313" key="1">
    <source>
        <dbReference type="EnsemblPlants" id="Solyc10g050240.2.1"/>
    </source>
</evidence>
<dbReference type="EnsemblPlants" id="Solyc10g050240.2.1">
    <property type="protein sequence ID" value="Solyc10g050240.2.1"/>
    <property type="gene ID" value="Solyc10g050240.2"/>
</dbReference>
<reference evidence="1" key="1">
    <citation type="journal article" date="2012" name="Nature">
        <title>The tomato genome sequence provides insights into fleshy fruit evolution.</title>
        <authorList>
            <consortium name="Tomato Genome Consortium"/>
        </authorList>
    </citation>
    <scope>NUCLEOTIDE SEQUENCE [LARGE SCALE GENOMIC DNA]</scope>
    <source>
        <strain evidence="1">cv. Heinz 1706</strain>
    </source>
</reference>
<dbReference type="Proteomes" id="UP000004994">
    <property type="component" value="Chromosome 10"/>
</dbReference>
<name>A0A3Q7JBE8_SOLLC</name>
<dbReference type="OMA" id="VEKAANC"/>
<dbReference type="PANTHER" id="PTHR36035">
    <property type="entry name" value="PROTEIN DISULFIDE-ISOMERASE SCO2"/>
    <property type="match status" value="1"/>
</dbReference>
<organism evidence="1">
    <name type="scientific">Solanum lycopersicum</name>
    <name type="common">Tomato</name>
    <name type="synonym">Lycopersicon esculentum</name>
    <dbReference type="NCBI Taxonomy" id="4081"/>
    <lineage>
        <taxon>Eukaryota</taxon>
        <taxon>Viridiplantae</taxon>
        <taxon>Streptophyta</taxon>
        <taxon>Embryophyta</taxon>
        <taxon>Tracheophyta</taxon>
        <taxon>Spermatophyta</taxon>
        <taxon>Magnoliopsida</taxon>
        <taxon>eudicotyledons</taxon>
        <taxon>Gunneridae</taxon>
        <taxon>Pentapetalae</taxon>
        <taxon>asterids</taxon>
        <taxon>lamiids</taxon>
        <taxon>Solanales</taxon>
        <taxon>Solanaceae</taxon>
        <taxon>Solanoideae</taxon>
        <taxon>Solaneae</taxon>
        <taxon>Solanum</taxon>
        <taxon>Solanum subgen. Lycopersicon</taxon>
    </lineage>
</organism>
<protein>
    <submittedName>
        <fullName evidence="1">Uncharacterized protein</fullName>
    </submittedName>
</protein>
<dbReference type="PaxDb" id="4081-Solyc10g050240.1.1"/>
<sequence>MKINAWEKPWWTNRESYLANDSEPLPLPLTYPDTSPISPTEIDRRIPCDPQIQDSKEVVYEWIGKCRSCQRTGFVSYYNKRGKETICKCIPFLEI</sequence>
<evidence type="ECO:0000313" key="2">
    <source>
        <dbReference type="Proteomes" id="UP000004994"/>
    </source>
</evidence>
<keyword evidence="2" id="KW-1185">Reference proteome</keyword>
<accession>A0A3Q7JBE8</accession>
<dbReference type="AlphaFoldDB" id="A0A3Q7JBE8"/>
<dbReference type="PANTHER" id="PTHR36035:SF1">
    <property type="entry name" value="PROTEIN DISULFIDE-ISOMERASE SCO2"/>
    <property type="match status" value="1"/>
</dbReference>
<proteinExistence type="predicted"/>
<dbReference type="Gramene" id="Solyc10g050240.2.1">
    <property type="protein sequence ID" value="Solyc10g050240.2.1"/>
    <property type="gene ID" value="Solyc10g050240.2"/>
</dbReference>
<dbReference type="InParanoid" id="A0A3Q7JBE8"/>
<dbReference type="STRING" id="4081.A0A3Q7JBE8"/>
<reference evidence="1" key="2">
    <citation type="submission" date="2019-01" db="UniProtKB">
        <authorList>
            <consortium name="EnsemblPlants"/>
        </authorList>
    </citation>
    <scope>IDENTIFICATION</scope>
    <source>
        <strain evidence="1">cv. Heinz 1706</strain>
    </source>
</reference>
<dbReference type="InterPro" id="IPR037477">
    <property type="entry name" value="SCO2"/>
</dbReference>